<keyword evidence="3 8" id="KW-0812">Transmembrane</keyword>
<keyword evidence="6" id="KW-0675">Receptor</keyword>
<keyword evidence="2" id="KW-1003">Cell membrane</keyword>
<evidence type="ECO:0000256" key="2">
    <source>
        <dbReference type="ARBA" id="ARBA00022475"/>
    </source>
</evidence>
<comment type="subcellular location">
    <subcellularLocation>
        <location evidence="1">Cell membrane</location>
        <topology evidence="1">Multi-pass membrane protein</topology>
    </subcellularLocation>
</comment>
<accession>A0A834I2Y5</accession>
<evidence type="ECO:0000256" key="3">
    <source>
        <dbReference type="ARBA" id="ARBA00022692"/>
    </source>
</evidence>
<keyword evidence="4 8" id="KW-1133">Transmembrane helix</keyword>
<dbReference type="InterPro" id="IPR052192">
    <property type="entry name" value="Insect_Ionotropic_Sensory_Rcpt"/>
</dbReference>
<gene>
    <name evidence="9" type="ORF">GWI33_015530</name>
</gene>
<organism evidence="9 10">
    <name type="scientific">Rhynchophorus ferrugineus</name>
    <name type="common">Red palm weevil</name>
    <name type="synonym">Curculio ferrugineus</name>
    <dbReference type="NCBI Taxonomy" id="354439"/>
    <lineage>
        <taxon>Eukaryota</taxon>
        <taxon>Metazoa</taxon>
        <taxon>Ecdysozoa</taxon>
        <taxon>Arthropoda</taxon>
        <taxon>Hexapoda</taxon>
        <taxon>Insecta</taxon>
        <taxon>Pterygota</taxon>
        <taxon>Neoptera</taxon>
        <taxon>Endopterygota</taxon>
        <taxon>Coleoptera</taxon>
        <taxon>Polyphaga</taxon>
        <taxon>Cucujiformia</taxon>
        <taxon>Curculionidae</taxon>
        <taxon>Dryophthorinae</taxon>
        <taxon>Rhynchophorus</taxon>
    </lineage>
</organism>
<name>A0A834I2Y5_RHYFE</name>
<feature type="transmembrane region" description="Helical" evidence="8">
    <location>
        <begin position="6"/>
        <end position="25"/>
    </location>
</feature>
<dbReference type="EMBL" id="JAACXV010013933">
    <property type="protein sequence ID" value="KAF7271608.1"/>
    <property type="molecule type" value="Genomic_DNA"/>
</dbReference>
<evidence type="ECO:0000256" key="5">
    <source>
        <dbReference type="ARBA" id="ARBA00023136"/>
    </source>
</evidence>
<reference evidence="9" key="1">
    <citation type="submission" date="2020-08" db="EMBL/GenBank/DDBJ databases">
        <title>Genome sequencing and assembly of the red palm weevil Rhynchophorus ferrugineus.</title>
        <authorList>
            <person name="Dias G.B."/>
            <person name="Bergman C.M."/>
            <person name="Manee M."/>
        </authorList>
    </citation>
    <scope>NUCLEOTIDE SEQUENCE</scope>
    <source>
        <strain evidence="9">AA-2017</strain>
        <tissue evidence="9">Whole larva</tissue>
    </source>
</reference>
<dbReference type="AlphaFoldDB" id="A0A834I2Y5"/>
<feature type="transmembrane region" description="Helical" evidence="8">
    <location>
        <begin position="531"/>
        <end position="551"/>
    </location>
</feature>
<dbReference type="Proteomes" id="UP000625711">
    <property type="component" value="Unassembled WGS sequence"/>
</dbReference>
<evidence type="ECO:0000256" key="4">
    <source>
        <dbReference type="ARBA" id="ARBA00022989"/>
    </source>
</evidence>
<evidence type="ECO:0000256" key="6">
    <source>
        <dbReference type="ARBA" id="ARBA00023170"/>
    </source>
</evidence>
<evidence type="ECO:0000313" key="10">
    <source>
        <dbReference type="Proteomes" id="UP000625711"/>
    </source>
</evidence>
<keyword evidence="7" id="KW-0325">Glycoprotein</keyword>
<dbReference type="PANTHER" id="PTHR42643">
    <property type="entry name" value="IONOTROPIC RECEPTOR 20A-RELATED"/>
    <property type="match status" value="1"/>
</dbReference>
<evidence type="ECO:0000256" key="8">
    <source>
        <dbReference type="SAM" id="Phobius"/>
    </source>
</evidence>
<protein>
    <recommendedName>
        <fullName evidence="11">Ionotropic receptor</fullName>
    </recommendedName>
</protein>
<evidence type="ECO:0000313" key="9">
    <source>
        <dbReference type="EMBL" id="KAF7271608.1"/>
    </source>
</evidence>
<evidence type="ECO:0000256" key="1">
    <source>
        <dbReference type="ARBA" id="ARBA00004651"/>
    </source>
</evidence>
<keyword evidence="10" id="KW-1185">Reference proteome</keyword>
<dbReference type="PANTHER" id="PTHR42643:SF30">
    <property type="entry name" value="IONOTROPIC RECEPTOR 40A-RELATED"/>
    <property type="match status" value="1"/>
</dbReference>
<dbReference type="OrthoDB" id="6819047at2759"/>
<proteinExistence type="predicted"/>
<feature type="transmembrane region" description="Helical" evidence="8">
    <location>
        <begin position="347"/>
        <end position="364"/>
    </location>
</feature>
<sequence>MVKQVLSFLSLFSLLVHFATCTLYYETKNLIRENPKKSGIYLGGYHYSFCNVLKDNRDIHCTNVVFDFLKNYRCVTLVTSVQSIHLLEENRLSITIIPVGDFQRFSELFSKILQIRKKVDSVQYVFVFCHDISNFTSQYKPETLAEFIWNQGARGFSFLGHRNHIWFEFHYDNGSKESSWVAIEEIQIKHERYREKSIKFMEEGLVLITSHAHFMELVRYEHLADKNLVALLKNKFGSSVKIILVYMDEFNLRHIIGHINHTKNACCIITQPLTSNKIPPEYGNRVTYTYPHIMDNIVALVPKPKPIAKWKHIFHIIRFKYMVYLIISSLVFYYLERILHKVEHPNVLYQYLFAFLKVPLSMFIRRRSLLKTGWLMASLFIGILYENASLNAILTKTFENKITGIKDFIHTDLPIYSCDKLDLDIPVQMTTINRMSKLILANKGDSVFLVSSVFAEILVDAFSSGDHFNYEIMPDVIIPTYGTYICTKRSPYLDIIHETALTVREAGLLHLKTMKTKGINVKETVLTFEHFIGMFIILLCGYVISIFAFLYEIRR</sequence>
<dbReference type="GO" id="GO:0005886">
    <property type="term" value="C:plasma membrane"/>
    <property type="evidence" value="ECO:0007669"/>
    <property type="project" value="UniProtKB-SubCell"/>
</dbReference>
<comment type="caution">
    <text evidence="9">The sequence shown here is derived from an EMBL/GenBank/DDBJ whole genome shotgun (WGS) entry which is preliminary data.</text>
</comment>
<evidence type="ECO:0000256" key="7">
    <source>
        <dbReference type="ARBA" id="ARBA00023180"/>
    </source>
</evidence>
<keyword evidence="5 8" id="KW-0472">Membrane</keyword>
<feature type="transmembrane region" description="Helical" evidence="8">
    <location>
        <begin position="373"/>
        <end position="394"/>
    </location>
</feature>
<feature type="transmembrane region" description="Helical" evidence="8">
    <location>
        <begin position="319"/>
        <end position="335"/>
    </location>
</feature>
<evidence type="ECO:0008006" key="11">
    <source>
        <dbReference type="Google" id="ProtNLM"/>
    </source>
</evidence>